<organism evidence="5 6">
    <name type="scientific">Cellulosimicrobium composti</name>
    <dbReference type="NCBI Taxonomy" id="2672572"/>
    <lineage>
        <taxon>Bacteria</taxon>
        <taxon>Bacillati</taxon>
        <taxon>Actinomycetota</taxon>
        <taxon>Actinomycetes</taxon>
        <taxon>Micrococcales</taxon>
        <taxon>Promicromonosporaceae</taxon>
        <taxon>Cellulosimicrobium</taxon>
    </lineage>
</organism>
<dbReference type="EMBL" id="WMKA01000051">
    <property type="protein sequence ID" value="MTG90516.1"/>
    <property type="molecule type" value="Genomic_DNA"/>
</dbReference>
<name>A0A6N7ZM52_9MICO</name>
<dbReference type="Pfam" id="PF00583">
    <property type="entry name" value="Acetyltransf_1"/>
    <property type="match status" value="1"/>
</dbReference>
<evidence type="ECO:0000313" key="5">
    <source>
        <dbReference type="EMBL" id="MTG90516.1"/>
    </source>
</evidence>
<reference evidence="5 6" key="1">
    <citation type="submission" date="2019-11" db="EMBL/GenBank/DDBJ databases">
        <title>Cellulosimicrobium composti sp. nov. isolated from a compost.</title>
        <authorList>
            <person name="Yang Y."/>
        </authorList>
    </citation>
    <scope>NUCLEOTIDE SEQUENCE [LARGE SCALE GENOMIC DNA]</scope>
    <source>
        <strain evidence="5 6">BIT-GX5</strain>
    </source>
</reference>
<feature type="compositionally biased region" description="Low complexity" evidence="3">
    <location>
        <begin position="22"/>
        <end position="36"/>
    </location>
</feature>
<dbReference type="InterPro" id="IPR050832">
    <property type="entry name" value="Bact_Acetyltransf"/>
</dbReference>
<dbReference type="SUPFAM" id="SSF55729">
    <property type="entry name" value="Acyl-CoA N-acyltransferases (Nat)"/>
    <property type="match status" value="1"/>
</dbReference>
<evidence type="ECO:0000256" key="1">
    <source>
        <dbReference type="ARBA" id="ARBA00022679"/>
    </source>
</evidence>
<dbReference type="PANTHER" id="PTHR43877">
    <property type="entry name" value="AMINOALKYLPHOSPHONATE N-ACETYLTRANSFERASE-RELATED-RELATED"/>
    <property type="match status" value="1"/>
</dbReference>
<feature type="region of interest" description="Disordered" evidence="3">
    <location>
        <begin position="1"/>
        <end position="36"/>
    </location>
</feature>
<evidence type="ECO:0000259" key="4">
    <source>
        <dbReference type="PROSITE" id="PS51186"/>
    </source>
</evidence>
<proteinExistence type="predicted"/>
<protein>
    <submittedName>
        <fullName evidence="5">GNAT family N-acetyltransferase</fullName>
    </submittedName>
</protein>
<dbReference type="Gene3D" id="3.40.630.30">
    <property type="match status" value="1"/>
</dbReference>
<accession>A0A6N7ZM52</accession>
<evidence type="ECO:0000256" key="2">
    <source>
        <dbReference type="ARBA" id="ARBA00023315"/>
    </source>
</evidence>
<keyword evidence="1 5" id="KW-0808">Transferase</keyword>
<evidence type="ECO:0000256" key="3">
    <source>
        <dbReference type="SAM" id="MobiDB-lite"/>
    </source>
</evidence>
<dbReference type="PROSITE" id="PS51186">
    <property type="entry name" value="GNAT"/>
    <property type="match status" value="1"/>
</dbReference>
<dbReference type="Proteomes" id="UP000440668">
    <property type="component" value="Unassembled WGS sequence"/>
</dbReference>
<dbReference type="InterPro" id="IPR000182">
    <property type="entry name" value="GNAT_dom"/>
</dbReference>
<comment type="caution">
    <text evidence="5">The sequence shown here is derived from an EMBL/GenBank/DDBJ whole genome shotgun (WGS) entry which is preliminary data.</text>
</comment>
<keyword evidence="2" id="KW-0012">Acyltransferase</keyword>
<evidence type="ECO:0000313" key="6">
    <source>
        <dbReference type="Proteomes" id="UP000440668"/>
    </source>
</evidence>
<sequence length="198" mass="21247">MSTGVRTARSPRGRRCYVRGVPDSSPSPAARPSAPSGVLVRRATVADRDDVWPLVRLLPRHDPEREAFERSFGPLLAALDTYFAVAELPDDGVVGYLLANRHLTFASNGVVCRVEEVAVRPTHRRQGIGRVLLEAAEAWAAEVGARRVGLATGLSKEFYVSGGYVETAGFFTKHVDAPAAAADEEPGATWEPTRPAAG</sequence>
<feature type="domain" description="N-acetyltransferase" evidence="4">
    <location>
        <begin position="38"/>
        <end position="195"/>
    </location>
</feature>
<dbReference type="GO" id="GO:0016747">
    <property type="term" value="F:acyltransferase activity, transferring groups other than amino-acyl groups"/>
    <property type="evidence" value="ECO:0007669"/>
    <property type="project" value="InterPro"/>
</dbReference>
<dbReference type="InterPro" id="IPR016181">
    <property type="entry name" value="Acyl_CoA_acyltransferase"/>
</dbReference>
<gene>
    <name evidence="5" type="ORF">GJV82_16465</name>
</gene>
<dbReference type="AlphaFoldDB" id="A0A6N7ZM52"/>
<dbReference type="CDD" id="cd04301">
    <property type="entry name" value="NAT_SF"/>
    <property type="match status" value="1"/>
</dbReference>